<dbReference type="OrthoDB" id="10409695at2759"/>
<keyword evidence="1" id="KW-1133">Transmembrane helix</keyword>
<evidence type="ECO:0000256" key="1">
    <source>
        <dbReference type="SAM" id="Phobius"/>
    </source>
</evidence>
<sequence length="261" mass="30406">MNSSIKTRLQDSFLAIRSYSKPHEYFYTTFSRSTASEISIPSQTTANQGVTELFNKRIIIFGSISCAVIVLIALISFLIVCMLGRKSRSRPSTTFSPSNHDVDVSVRQRNIDSLNNPRLKPLYLLQTHKLKPLHLVIKHRDTLDKKEKLRIANQQEGIIQKNNFQQKFDTRQQDGLIQQYSRQRENNLLENIHGQGMKDERNIREKLNNLVKIIERKNVEIFEGNDSSIDDDIYEDLTIYDIIEMFKTLNGDYNYVNYINE</sequence>
<keyword evidence="3" id="KW-1185">Reference proteome</keyword>
<name>A0A9W4SFH0_9GLOM</name>
<keyword evidence="1" id="KW-0472">Membrane</keyword>
<reference evidence="2" key="1">
    <citation type="submission" date="2022-08" db="EMBL/GenBank/DDBJ databases">
        <authorList>
            <person name="Kallberg Y."/>
            <person name="Tangrot J."/>
            <person name="Rosling A."/>
        </authorList>
    </citation>
    <scope>NUCLEOTIDE SEQUENCE</scope>
    <source>
        <strain evidence="2">Wild A</strain>
    </source>
</reference>
<evidence type="ECO:0000313" key="3">
    <source>
        <dbReference type="Proteomes" id="UP001153678"/>
    </source>
</evidence>
<proteinExistence type="predicted"/>
<feature type="transmembrane region" description="Helical" evidence="1">
    <location>
        <begin position="58"/>
        <end position="83"/>
    </location>
</feature>
<keyword evidence="1" id="KW-0812">Transmembrane</keyword>
<comment type="caution">
    <text evidence="2">The sequence shown here is derived from an EMBL/GenBank/DDBJ whole genome shotgun (WGS) entry which is preliminary data.</text>
</comment>
<dbReference type="Proteomes" id="UP001153678">
    <property type="component" value="Unassembled WGS sequence"/>
</dbReference>
<dbReference type="AlphaFoldDB" id="A0A9W4SFH0"/>
<organism evidence="2 3">
    <name type="scientific">Funneliformis geosporum</name>
    <dbReference type="NCBI Taxonomy" id="1117311"/>
    <lineage>
        <taxon>Eukaryota</taxon>
        <taxon>Fungi</taxon>
        <taxon>Fungi incertae sedis</taxon>
        <taxon>Mucoromycota</taxon>
        <taxon>Glomeromycotina</taxon>
        <taxon>Glomeromycetes</taxon>
        <taxon>Glomerales</taxon>
        <taxon>Glomeraceae</taxon>
        <taxon>Funneliformis</taxon>
    </lineage>
</organism>
<protein>
    <submittedName>
        <fullName evidence="2">14_t:CDS:1</fullName>
    </submittedName>
</protein>
<evidence type="ECO:0000313" key="2">
    <source>
        <dbReference type="EMBL" id="CAI2167606.1"/>
    </source>
</evidence>
<gene>
    <name evidence="2" type="ORF">FWILDA_LOCUS3158</name>
</gene>
<dbReference type="EMBL" id="CAMKVN010000408">
    <property type="protein sequence ID" value="CAI2167606.1"/>
    <property type="molecule type" value="Genomic_DNA"/>
</dbReference>
<accession>A0A9W4SFH0</accession>